<dbReference type="Proteomes" id="UP000743899">
    <property type="component" value="Unassembled WGS sequence"/>
</dbReference>
<keyword evidence="1" id="KW-1133">Transmembrane helix</keyword>
<comment type="caution">
    <text evidence="3">The sequence shown here is derived from an EMBL/GenBank/DDBJ whole genome shotgun (WGS) entry which is preliminary data.</text>
</comment>
<gene>
    <name evidence="3" type="ORF">GW534_12130</name>
</gene>
<evidence type="ECO:0000256" key="1">
    <source>
        <dbReference type="SAM" id="Phobius"/>
    </source>
</evidence>
<evidence type="ECO:0000256" key="2">
    <source>
        <dbReference type="SAM" id="SignalP"/>
    </source>
</evidence>
<dbReference type="RefSeq" id="WP_161921290.1">
    <property type="nucleotide sequence ID" value="NZ_JAACYS010000061.1"/>
</dbReference>
<organism evidence="3 4">
    <name type="scientific">Pallidibacillus pasinlerensis</name>
    <dbReference type="NCBI Taxonomy" id="2703818"/>
    <lineage>
        <taxon>Bacteria</taxon>
        <taxon>Bacillati</taxon>
        <taxon>Bacillota</taxon>
        <taxon>Bacilli</taxon>
        <taxon>Bacillales</taxon>
        <taxon>Bacillaceae</taxon>
        <taxon>Pallidibacillus</taxon>
    </lineage>
</organism>
<sequence length="113" mass="12413">MRKLFTLILCLTLLMLVCPVLVAFAQTNGLDNSFNNNLQDEVTIIASNDIETNDHEETTVSHDSHDSHSAHGEYHGHGGESKNAIYISVLSVLGIFVLIGLAYLALRKSMKES</sequence>
<dbReference type="EMBL" id="JAACYS010000061">
    <property type="protein sequence ID" value="NCU18461.1"/>
    <property type="molecule type" value="Genomic_DNA"/>
</dbReference>
<evidence type="ECO:0008006" key="5">
    <source>
        <dbReference type="Google" id="ProtNLM"/>
    </source>
</evidence>
<feature type="transmembrane region" description="Helical" evidence="1">
    <location>
        <begin position="84"/>
        <end position="106"/>
    </location>
</feature>
<reference evidence="3 4" key="1">
    <citation type="submission" date="2020-01" db="EMBL/GenBank/DDBJ databases">
        <title>A novel Bacillus sp. from Pasinler.</title>
        <authorList>
            <person name="Adiguzel A."/>
            <person name="Ay H."/>
            <person name="Baltaci M.O."/>
        </authorList>
    </citation>
    <scope>NUCLEOTIDE SEQUENCE [LARGE SCALE GENOMIC DNA]</scope>
    <source>
        <strain evidence="3 4">P1</strain>
    </source>
</reference>
<keyword evidence="4" id="KW-1185">Reference proteome</keyword>
<evidence type="ECO:0000313" key="4">
    <source>
        <dbReference type="Proteomes" id="UP000743899"/>
    </source>
</evidence>
<proteinExistence type="predicted"/>
<keyword evidence="1" id="KW-0812">Transmembrane</keyword>
<name>A0ABX0A507_9BACI</name>
<protein>
    <recommendedName>
        <fullName evidence="5">LPXTG cell wall anchor domain-containing protein</fullName>
    </recommendedName>
</protein>
<feature type="chain" id="PRO_5047464888" description="LPXTG cell wall anchor domain-containing protein" evidence="2">
    <location>
        <begin position="26"/>
        <end position="113"/>
    </location>
</feature>
<feature type="signal peptide" evidence="2">
    <location>
        <begin position="1"/>
        <end position="25"/>
    </location>
</feature>
<keyword evidence="1" id="KW-0472">Membrane</keyword>
<evidence type="ECO:0000313" key="3">
    <source>
        <dbReference type="EMBL" id="NCU18461.1"/>
    </source>
</evidence>
<accession>A0ABX0A507</accession>
<keyword evidence="2" id="KW-0732">Signal</keyword>